<sequence length="438" mass="51774">MFMWLSSFKTKRLFSINAENLWIATFFFGFIWIKFSLINRFQRKHDLWNFPGSAANGPLVILEQHEKSSTYTVSENLFQLILFQLILHMITQMNFYGKMKPSFDVVQCNKCSLHKNITLGKFPPPTFRVVFPSPHHQPFYHWNLTNQFKCLPTALLAFFRAQPSPQLCLLHLYMKQQRVIYAFINFQHSDSNWNIFWIPSFIHIADKSHIQNEIPSKVYLRLPQLRRVLNINPFPSFNLLRRSQEQHQMKVEPDSFFFSLFFFLLVLLILKFTSKIIKPFIKINLGFSDHKKVFFNSQFSLIAAIDYLNSKILQSFPLCINIFFLQHPPCQNQGVLMPGDVDINSKVKHTRSFSLALAWKCYHFNFWNNIQVELRMKFVVTCVDIKLNNQADNVKNPYENVVINTQGLMFCLEMIITHISYGHHFMTLEQDLSMRTNQ</sequence>
<proteinExistence type="predicted"/>
<organism evidence="2 3">
    <name type="scientific">Puccinia sorghi</name>
    <dbReference type="NCBI Taxonomy" id="27349"/>
    <lineage>
        <taxon>Eukaryota</taxon>
        <taxon>Fungi</taxon>
        <taxon>Dikarya</taxon>
        <taxon>Basidiomycota</taxon>
        <taxon>Pucciniomycotina</taxon>
        <taxon>Pucciniomycetes</taxon>
        <taxon>Pucciniales</taxon>
        <taxon>Pucciniaceae</taxon>
        <taxon>Puccinia</taxon>
    </lineage>
</organism>
<comment type="caution">
    <text evidence="2">The sequence shown here is derived from an EMBL/GenBank/DDBJ whole genome shotgun (WGS) entry which is preliminary data.</text>
</comment>
<reference evidence="2 3" key="1">
    <citation type="submission" date="2015-08" db="EMBL/GenBank/DDBJ databases">
        <title>Next Generation Sequencing and Analysis of the Genome of Puccinia sorghi L Schw, the Causal Agent of Maize Common Rust.</title>
        <authorList>
            <person name="Rochi L."/>
            <person name="Burguener G."/>
            <person name="Darino M."/>
            <person name="Turjanski A."/>
            <person name="Kreff E."/>
            <person name="Dieguez M.J."/>
            <person name="Sacco F."/>
        </authorList>
    </citation>
    <scope>NUCLEOTIDE SEQUENCE [LARGE SCALE GENOMIC DNA]</scope>
    <source>
        <strain evidence="2 3">RO10H11247</strain>
    </source>
</reference>
<dbReference type="Proteomes" id="UP000037035">
    <property type="component" value="Unassembled WGS sequence"/>
</dbReference>
<protein>
    <submittedName>
        <fullName evidence="2">Uncharacterized protein</fullName>
    </submittedName>
</protein>
<dbReference type="AlphaFoldDB" id="A0A0L6UPP2"/>
<dbReference type="EMBL" id="LAVV01009494">
    <property type="protein sequence ID" value="KNZ50496.1"/>
    <property type="molecule type" value="Genomic_DNA"/>
</dbReference>
<gene>
    <name evidence="2" type="ORF">VP01_4393g1</name>
</gene>
<keyword evidence="1" id="KW-0812">Transmembrane</keyword>
<accession>A0A0L6UPP2</accession>
<evidence type="ECO:0000256" key="1">
    <source>
        <dbReference type="SAM" id="Phobius"/>
    </source>
</evidence>
<keyword evidence="3" id="KW-1185">Reference proteome</keyword>
<feature type="transmembrane region" description="Helical" evidence="1">
    <location>
        <begin position="21"/>
        <end position="38"/>
    </location>
</feature>
<keyword evidence="1" id="KW-0472">Membrane</keyword>
<name>A0A0L6UPP2_9BASI</name>
<dbReference type="VEuPathDB" id="FungiDB:VP01_4393g1"/>
<evidence type="ECO:0000313" key="2">
    <source>
        <dbReference type="EMBL" id="KNZ50496.1"/>
    </source>
</evidence>
<keyword evidence="1" id="KW-1133">Transmembrane helix</keyword>
<evidence type="ECO:0000313" key="3">
    <source>
        <dbReference type="Proteomes" id="UP000037035"/>
    </source>
</evidence>
<feature type="transmembrane region" description="Helical" evidence="1">
    <location>
        <begin position="256"/>
        <end position="274"/>
    </location>
</feature>